<reference evidence="1" key="2">
    <citation type="submission" date="2016-06" db="EMBL/GenBank/DDBJ databases">
        <title>The genome of a short-lived fish provides insights into sex chromosome evolution and the genetic control of aging.</title>
        <authorList>
            <person name="Reichwald K."/>
            <person name="Felder M."/>
            <person name="Petzold A."/>
            <person name="Koch P."/>
            <person name="Groth M."/>
            <person name="Platzer M."/>
        </authorList>
    </citation>
    <scope>NUCLEOTIDE SEQUENCE</scope>
    <source>
        <tissue evidence="1">Brain</tissue>
    </source>
</reference>
<feature type="non-terminal residue" evidence="1">
    <location>
        <position position="38"/>
    </location>
</feature>
<feature type="non-terminal residue" evidence="1">
    <location>
        <position position="1"/>
    </location>
</feature>
<organism evidence="1">
    <name type="scientific">Nothobranchius kuhntae</name>
    <name type="common">Beira killifish</name>
    <dbReference type="NCBI Taxonomy" id="321403"/>
    <lineage>
        <taxon>Eukaryota</taxon>
        <taxon>Metazoa</taxon>
        <taxon>Chordata</taxon>
        <taxon>Craniata</taxon>
        <taxon>Vertebrata</taxon>
        <taxon>Euteleostomi</taxon>
        <taxon>Actinopterygii</taxon>
        <taxon>Neopterygii</taxon>
        <taxon>Teleostei</taxon>
        <taxon>Neoteleostei</taxon>
        <taxon>Acanthomorphata</taxon>
        <taxon>Ovalentaria</taxon>
        <taxon>Atherinomorphae</taxon>
        <taxon>Cyprinodontiformes</taxon>
        <taxon>Nothobranchiidae</taxon>
        <taxon>Nothobranchius</taxon>
    </lineage>
</organism>
<gene>
    <name evidence="1" type="primary">NEBL</name>
</gene>
<dbReference type="EMBL" id="HAED01009710">
    <property type="protein sequence ID" value="SBQ95922.1"/>
    <property type="molecule type" value="Transcribed_RNA"/>
</dbReference>
<accession>A0A1A8IFI2</accession>
<evidence type="ECO:0000313" key="1">
    <source>
        <dbReference type="EMBL" id="SBQ95922.1"/>
    </source>
</evidence>
<reference evidence="1" key="1">
    <citation type="submission" date="2016-05" db="EMBL/GenBank/DDBJ databases">
        <authorList>
            <person name="Lavstsen T."/>
            <person name="Jespersen J.S."/>
        </authorList>
    </citation>
    <scope>NUCLEOTIDE SEQUENCE</scope>
    <source>
        <tissue evidence="1">Brain</tissue>
    </source>
</reference>
<name>A0A1A8IFI2_NOTKU</name>
<sequence>KKKKKKKTLKNVDWCLALPRFIWHCEFPVPAEDTRGEE</sequence>
<dbReference type="AlphaFoldDB" id="A0A1A8IFI2"/>
<proteinExistence type="predicted"/>
<protein>
    <submittedName>
        <fullName evidence="1">Uncharacterized protein</fullName>
    </submittedName>
</protein>